<sequence length="407" mass="45347">MDHNTELINPSIDDACLCVKGGFWCNKMKICITGYIFLSSLCIVVLKFINYRYQFVLPMLWAMISETTWAVSFPLYFLYCPRSSRDRLFPSPRVIGICAAIGFSYSISKSIISYSENLLPGSVYAIIASLDILFNASFSRIILRKKITVANMLALVLVTCAVLPSVISKIIIAPEHQDAADKAQKLTGLTIALGIPLAIYGVAQESLSTVISTFVLKTRIQDRASFRRLPISVSFDFSKLTHDDCTENLWFITQYASWVSLFAFIGMLIPLYISGEAASWKTEFVTAWDGSGTITHAGWDAVIGLSLAAAITILTRLYMRCAKYYICSLRTAFTFAVVKPLPRILEIIVLCFLLGEIMTIPKIIGMVLTAIGFIIHVKGQQKEFEKMHAIRAEFCQCHSTVDTPLIV</sequence>
<keyword evidence="4 7" id="KW-0812">Transmembrane</keyword>
<evidence type="ECO:0000256" key="4">
    <source>
        <dbReference type="ARBA" id="ARBA00022692"/>
    </source>
</evidence>
<evidence type="ECO:0000256" key="5">
    <source>
        <dbReference type="ARBA" id="ARBA00022989"/>
    </source>
</evidence>
<comment type="similarity">
    <text evidence="2">Belongs to the purine permeases (TC 2.A.7.14) family.</text>
</comment>
<protein>
    <recommendedName>
        <fullName evidence="9">EamA domain-containing protein</fullName>
    </recommendedName>
</protein>
<feature type="transmembrane region" description="Helical" evidence="7">
    <location>
        <begin position="30"/>
        <end position="49"/>
    </location>
</feature>
<feature type="transmembrane region" description="Helical" evidence="7">
    <location>
        <begin position="347"/>
        <end position="377"/>
    </location>
</feature>
<dbReference type="Pfam" id="PF16913">
    <property type="entry name" value="PUNUT"/>
    <property type="match status" value="1"/>
</dbReference>
<dbReference type="GO" id="GO:0015211">
    <property type="term" value="F:purine nucleoside transmembrane transporter activity"/>
    <property type="evidence" value="ECO:0007669"/>
    <property type="project" value="InterPro"/>
</dbReference>
<dbReference type="EMBL" id="HACM01009823">
    <property type="protein sequence ID" value="CRZ10265.1"/>
    <property type="molecule type" value="Transcribed_RNA"/>
</dbReference>
<dbReference type="InterPro" id="IPR037185">
    <property type="entry name" value="EmrE-like"/>
</dbReference>
<feature type="transmembrane region" description="Helical" evidence="7">
    <location>
        <begin position="55"/>
        <end position="79"/>
    </location>
</feature>
<reference evidence="8" key="1">
    <citation type="submission" date="2015-04" db="EMBL/GenBank/DDBJ databases">
        <title>The genome sequence of the plant pathogenic Rhizarian Plasmodiophora brassicae reveals insights in its biotrophic life cycle and the origin of chitin synthesis.</title>
        <authorList>
            <person name="Schwelm A."/>
            <person name="Fogelqvist J."/>
            <person name="Knaust A."/>
            <person name="Julke S."/>
            <person name="Lilja T."/>
            <person name="Dhandapani V."/>
            <person name="Bonilla-Rosso G."/>
            <person name="Karlsson M."/>
            <person name="Shevchenko A."/>
            <person name="Choi S.R."/>
            <person name="Kim H.G."/>
            <person name="Park J.Y."/>
            <person name="Lim Y.P."/>
            <person name="Ludwig-Muller J."/>
            <person name="Dixelius C."/>
        </authorList>
    </citation>
    <scope>NUCLEOTIDE SEQUENCE</scope>
    <source>
        <tissue evidence="8">Potato root galls</tissue>
    </source>
</reference>
<evidence type="ECO:0000256" key="3">
    <source>
        <dbReference type="ARBA" id="ARBA00022448"/>
    </source>
</evidence>
<feature type="transmembrane region" description="Helical" evidence="7">
    <location>
        <begin position="150"/>
        <end position="171"/>
    </location>
</feature>
<feature type="transmembrane region" description="Helical" evidence="7">
    <location>
        <begin position="191"/>
        <end position="216"/>
    </location>
</feature>
<evidence type="ECO:0000313" key="8">
    <source>
        <dbReference type="EMBL" id="CRZ10265.1"/>
    </source>
</evidence>
<accession>A0A0H5R7W1</accession>
<feature type="transmembrane region" description="Helical" evidence="7">
    <location>
        <begin position="293"/>
        <end position="315"/>
    </location>
</feature>
<keyword evidence="3" id="KW-0813">Transport</keyword>
<evidence type="ECO:0000256" key="1">
    <source>
        <dbReference type="ARBA" id="ARBA00004370"/>
    </source>
</evidence>
<name>A0A0H5R7W1_9EUKA</name>
<feature type="transmembrane region" description="Helical" evidence="7">
    <location>
        <begin position="249"/>
        <end position="273"/>
    </location>
</feature>
<dbReference type="GO" id="GO:0016020">
    <property type="term" value="C:membrane"/>
    <property type="evidence" value="ECO:0007669"/>
    <property type="project" value="UniProtKB-SubCell"/>
</dbReference>
<dbReference type="SUPFAM" id="SSF103481">
    <property type="entry name" value="Multidrug resistance efflux transporter EmrE"/>
    <property type="match status" value="1"/>
</dbReference>
<keyword evidence="6 7" id="KW-0472">Membrane</keyword>
<feature type="transmembrane region" description="Helical" evidence="7">
    <location>
        <begin position="91"/>
        <end position="112"/>
    </location>
</feature>
<dbReference type="AlphaFoldDB" id="A0A0H5R7W1"/>
<proteinExistence type="inferred from homology"/>
<dbReference type="PANTHER" id="PTHR31376">
    <property type="entry name" value="OS09G0467300 PROTEIN-RELATED"/>
    <property type="match status" value="1"/>
</dbReference>
<organism evidence="8">
    <name type="scientific">Spongospora subterranea</name>
    <dbReference type="NCBI Taxonomy" id="70186"/>
    <lineage>
        <taxon>Eukaryota</taxon>
        <taxon>Sar</taxon>
        <taxon>Rhizaria</taxon>
        <taxon>Endomyxa</taxon>
        <taxon>Phytomyxea</taxon>
        <taxon>Plasmodiophorida</taxon>
        <taxon>Plasmodiophoridae</taxon>
        <taxon>Spongospora</taxon>
    </lineage>
</organism>
<evidence type="ECO:0000256" key="6">
    <source>
        <dbReference type="ARBA" id="ARBA00023136"/>
    </source>
</evidence>
<dbReference type="GO" id="GO:0005345">
    <property type="term" value="F:purine nucleobase transmembrane transporter activity"/>
    <property type="evidence" value="ECO:0007669"/>
    <property type="project" value="UniProtKB-ARBA"/>
</dbReference>
<comment type="subcellular location">
    <subcellularLocation>
        <location evidence="1">Membrane</location>
    </subcellularLocation>
</comment>
<dbReference type="InterPro" id="IPR030182">
    <property type="entry name" value="PUP_plant"/>
</dbReference>
<evidence type="ECO:0000256" key="2">
    <source>
        <dbReference type="ARBA" id="ARBA00006213"/>
    </source>
</evidence>
<feature type="transmembrane region" description="Helical" evidence="7">
    <location>
        <begin position="118"/>
        <end position="138"/>
    </location>
</feature>
<evidence type="ECO:0000256" key="7">
    <source>
        <dbReference type="SAM" id="Phobius"/>
    </source>
</evidence>
<evidence type="ECO:0008006" key="9">
    <source>
        <dbReference type="Google" id="ProtNLM"/>
    </source>
</evidence>
<keyword evidence="5 7" id="KW-1133">Transmembrane helix</keyword>
<dbReference type="PANTHER" id="PTHR31376:SF105">
    <property type="entry name" value="PURINE PERMEASE-RELATED"/>
    <property type="match status" value="1"/>
</dbReference>